<dbReference type="SUPFAM" id="SSF50998">
    <property type="entry name" value="Quinoprotein alcohol dehydrogenase-like"/>
    <property type="match status" value="1"/>
</dbReference>
<accession>A0A0N1EP37</accession>
<gene>
    <name evidence="5" type="ORF">ADS77_16390</name>
</gene>
<dbReference type="PANTHER" id="PTHR19879:SF9">
    <property type="entry name" value="TRANSCRIPTION INITIATION FACTOR TFIID SUBUNIT 5"/>
    <property type="match status" value="1"/>
</dbReference>
<dbReference type="PROSITE" id="PS50082">
    <property type="entry name" value="WD_REPEATS_2"/>
    <property type="match status" value="3"/>
</dbReference>
<reference evidence="5 6" key="1">
    <citation type="submission" date="2015-08" db="EMBL/GenBank/DDBJ databases">
        <title>Draft Genome Sequence of Pseudoalteromonas porphyrae UCD-SED14.</title>
        <authorList>
            <person name="Coil D.A."/>
            <person name="Jospin G."/>
            <person name="Lee R.D."/>
            <person name="Eisen J.A."/>
        </authorList>
    </citation>
    <scope>NUCLEOTIDE SEQUENCE [LARGE SCALE GENOMIC DNA]</scope>
    <source>
        <strain evidence="5 6">UCD-SED14</strain>
    </source>
</reference>
<dbReference type="RefSeq" id="WP_054206066.1">
    <property type="nucleotide sequence ID" value="NZ_LHPH01000022.1"/>
</dbReference>
<feature type="repeat" description="WD" evidence="3">
    <location>
        <begin position="242"/>
        <end position="283"/>
    </location>
</feature>
<dbReference type="PROSITE" id="PS51257">
    <property type="entry name" value="PROKAR_LIPOPROTEIN"/>
    <property type="match status" value="1"/>
</dbReference>
<feature type="repeat" description="WD" evidence="3">
    <location>
        <begin position="198"/>
        <end position="239"/>
    </location>
</feature>
<dbReference type="EMBL" id="LHPH01000022">
    <property type="protein sequence ID" value="KPH59963.1"/>
    <property type="molecule type" value="Genomic_DNA"/>
</dbReference>
<dbReference type="SMART" id="SM00320">
    <property type="entry name" value="WD40"/>
    <property type="match status" value="4"/>
</dbReference>
<keyword evidence="1 3" id="KW-0853">WD repeat</keyword>
<evidence type="ECO:0000313" key="6">
    <source>
        <dbReference type="Proteomes" id="UP000037848"/>
    </source>
</evidence>
<protein>
    <recommendedName>
        <fullName evidence="4">Translation initiation factor beta propellor-like domain-containing protein</fullName>
    </recommendedName>
</protein>
<dbReference type="PROSITE" id="PS50294">
    <property type="entry name" value="WD_REPEATS_REGION"/>
    <property type="match status" value="1"/>
</dbReference>
<organism evidence="5 6">
    <name type="scientific">Pseudoalteromonas porphyrae</name>
    <dbReference type="NCBI Taxonomy" id="187330"/>
    <lineage>
        <taxon>Bacteria</taxon>
        <taxon>Pseudomonadati</taxon>
        <taxon>Pseudomonadota</taxon>
        <taxon>Gammaproteobacteria</taxon>
        <taxon>Alteromonadales</taxon>
        <taxon>Pseudoalteromonadaceae</taxon>
        <taxon>Pseudoalteromonas</taxon>
    </lineage>
</organism>
<feature type="domain" description="Translation initiation factor beta propellor-like" evidence="4">
    <location>
        <begin position="71"/>
        <end position="228"/>
    </location>
</feature>
<evidence type="ECO:0000256" key="2">
    <source>
        <dbReference type="ARBA" id="ARBA00022737"/>
    </source>
</evidence>
<dbReference type="Gene3D" id="2.130.10.10">
    <property type="entry name" value="YVTN repeat-like/Quinoprotein amine dehydrogenase"/>
    <property type="match status" value="2"/>
</dbReference>
<proteinExistence type="predicted"/>
<sequence length="332" mass="37155">MSIFRTFLYLLSCILLIACSEQKNQATASYEHAAKGAFASAISHDGTYSLISSIHHGVALWDNQQQVLKYQWFQQQDQDSLVHTVAISYDNSHAVTAEKTTFAVWDIATGANTGYYKIKTATIRDIAISNQGRSVLYGRSDNVVVYLNLETGRRIEFLGHQEKINVVDLAPNGRFALSGSNDYVAYFWDTRTGQVIHRFNHPNRVTHVTLDPQGRYAFTADSMAQARVWQLTTGDLVSKLAYIARQKIFTTARFNEQGTLLVTGSPNRLVDLWQLSDGEKIQSWHVTPREGSKPKSAVVLDVAFTDNGTALLTESSSGIAERFTIREQNEHN</sequence>
<keyword evidence="6" id="KW-1185">Reference proteome</keyword>
<dbReference type="Proteomes" id="UP000037848">
    <property type="component" value="Unassembled WGS sequence"/>
</dbReference>
<dbReference type="InterPro" id="IPR011047">
    <property type="entry name" value="Quinoprotein_ADH-like_sf"/>
</dbReference>
<comment type="caution">
    <text evidence="5">The sequence shown here is derived from an EMBL/GenBank/DDBJ whole genome shotgun (WGS) entry which is preliminary data.</text>
</comment>
<evidence type="ECO:0000256" key="1">
    <source>
        <dbReference type="ARBA" id="ARBA00022574"/>
    </source>
</evidence>
<evidence type="ECO:0000259" key="4">
    <source>
        <dbReference type="Pfam" id="PF08662"/>
    </source>
</evidence>
<dbReference type="OrthoDB" id="6192037at2"/>
<evidence type="ECO:0000313" key="5">
    <source>
        <dbReference type="EMBL" id="KPH59963.1"/>
    </source>
</evidence>
<dbReference type="InterPro" id="IPR019775">
    <property type="entry name" value="WD40_repeat_CS"/>
</dbReference>
<dbReference type="Pfam" id="PF08662">
    <property type="entry name" value="eIF2A"/>
    <property type="match status" value="1"/>
</dbReference>
<evidence type="ECO:0000256" key="3">
    <source>
        <dbReference type="PROSITE-ProRule" id="PRU00221"/>
    </source>
</evidence>
<dbReference type="InterPro" id="IPR015943">
    <property type="entry name" value="WD40/YVTN_repeat-like_dom_sf"/>
</dbReference>
<dbReference type="PATRIC" id="fig|187330.3.peg.1919"/>
<dbReference type="InterPro" id="IPR013979">
    <property type="entry name" value="TIF_beta_prop-like"/>
</dbReference>
<feature type="repeat" description="WD" evidence="3">
    <location>
        <begin position="157"/>
        <end position="198"/>
    </location>
</feature>
<name>A0A0N1EP37_9GAMM</name>
<dbReference type="PANTHER" id="PTHR19879">
    <property type="entry name" value="TRANSCRIPTION INITIATION FACTOR TFIID"/>
    <property type="match status" value="1"/>
</dbReference>
<dbReference type="AlphaFoldDB" id="A0A0N1EP37"/>
<keyword evidence="2" id="KW-0677">Repeat</keyword>
<dbReference type="PROSITE" id="PS00678">
    <property type="entry name" value="WD_REPEATS_1"/>
    <property type="match status" value="1"/>
</dbReference>
<dbReference type="STRING" id="187330.AMS58_16125"/>
<dbReference type="InterPro" id="IPR001680">
    <property type="entry name" value="WD40_rpt"/>
</dbReference>